<keyword evidence="4" id="KW-0808">Transferase</keyword>
<dbReference type="EnsemblBacteria" id="ABA52539">
    <property type="protein sequence ID" value="ABA52539"/>
    <property type="gene ID" value="BURPS1710b_A0059"/>
</dbReference>
<dbReference type="Pfam" id="PF22141">
    <property type="entry name" value="Thiaminase-1_dom"/>
    <property type="match status" value="1"/>
</dbReference>
<dbReference type="EMBL" id="CP000125">
    <property type="protein sequence ID" value="ABA52539.1"/>
    <property type="molecule type" value="Genomic_DNA"/>
</dbReference>
<keyword evidence="2" id="KW-0732">Signal</keyword>
<dbReference type="InterPro" id="IPR030901">
    <property type="entry name" value="Thiaminase_BcmE"/>
</dbReference>
<dbReference type="Gene3D" id="3.40.190.10">
    <property type="entry name" value="Periplasmic binding protein-like II"/>
    <property type="match status" value="2"/>
</dbReference>
<feature type="domain" description="Thiaminase-1 insert" evidence="3">
    <location>
        <begin position="161"/>
        <end position="306"/>
    </location>
</feature>
<evidence type="ECO:0000313" key="4">
    <source>
        <dbReference type="EMBL" id="ABA52539.1"/>
    </source>
</evidence>
<evidence type="ECO:0000256" key="2">
    <source>
        <dbReference type="SAM" id="SignalP"/>
    </source>
</evidence>
<dbReference type="InterPro" id="IPR054393">
    <property type="entry name" value="Thiaminase-1_dom"/>
</dbReference>
<feature type="compositionally biased region" description="Basic and acidic residues" evidence="1">
    <location>
        <begin position="441"/>
        <end position="456"/>
    </location>
</feature>
<feature type="signal peptide" evidence="2">
    <location>
        <begin position="1"/>
        <end position="45"/>
    </location>
</feature>
<feature type="compositionally biased region" description="Low complexity" evidence="1">
    <location>
        <begin position="459"/>
        <end position="471"/>
    </location>
</feature>
<feature type="compositionally biased region" description="Basic residues" evidence="1">
    <location>
        <begin position="486"/>
        <end position="495"/>
    </location>
</feature>
<feature type="compositionally biased region" description="Basic residues" evidence="1">
    <location>
        <begin position="525"/>
        <end position="535"/>
    </location>
</feature>
<name>Q3JMI6_BURP1</name>
<dbReference type="Proteomes" id="UP000002700">
    <property type="component" value="Chromosome II"/>
</dbReference>
<protein>
    <submittedName>
        <fullName evidence="4">Thiaminase I</fullName>
        <ecNumber evidence="4">2.5.1.2</ecNumber>
    </submittedName>
</protein>
<reference evidence="4 5" key="1">
    <citation type="submission" date="2005-09" db="EMBL/GenBank/DDBJ databases">
        <authorList>
            <person name="Woods D.E."/>
            <person name="Nierman W.C."/>
        </authorList>
    </citation>
    <scope>NUCLEOTIDE SEQUENCE [LARGE SCALE GENOMIC DNA]</scope>
    <source>
        <strain evidence="4 5">1710b</strain>
    </source>
</reference>
<feature type="region of interest" description="Disordered" evidence="1">
    <location>
        <begin position="437"/>
        <end position="585"/>
    </location>
</feature>
<dbReference type="KEGG" id="bpm:BURPS1710b_A0059"/>
<dbReference type="NCBIfam" id="TIGR04541">
    <property type="entry name" value="thiaminase_BcmE"/>
    <property type="match status" value="1"/>
</dbReference>
<dbReference type="EC" id="2.5.1.2" evidence="4"/>
<evidence type="ECO:0000313" key="5">
    <source>
        <dbReference type="Proteomes" id="UP000002700"/>
    </source>
</evidence>
<dbReference type="GO" id="GO:0050332">
    <property type="term" value="F:thiamine pyridinylase activity"/>
    <property type="evidence" value="ECO:0007669"/>
    <property type="project" value="UniProtKB-EC"/>
</dbReference>
<proteinExistence type="predicted"/>
<sequence>MRAHRQTPRQAHRFARVIRQGTIMRRLLCCFTIVLGFLFAAPSHAGDAAAVGQLTVALYPWVPRVDQFKRAIETEWKKAQPGVALRFISADAWDGGYRNDPPASADVYVYDAIFLDYFRSQNWLEPLAADEIQHIDDFLPYAIQGVKAGDRYYSIPQLGCANVLFYRKDDAALAAATTLTQVRGALEQCTFTSEIPPDRRGLMVDMSGRTTNAALYLDAAHSRTGAYPLPLPWNANDLNGEALGSLRALMAMSSWPNATAELPGQYDRSVWFSDGEGRAVIGYSESMSAMSEAARRDLDFKFLPLSDTPQPPLFYADVIGVNTTTHARGTRALAVQLANVIAASSTMVQSVGPDGSGVPQYLFSARRSVLHTLAQRYPLYRKMVALLDAREPVMFKIDAQSRNWLASMSGPIAQRARARLPVRLRYRHRAADRRLSRRAGRVPDRLRGAGRLERPVDQSVSRGARRAVGVRLQRVPDVSRGETAARARHPRRARRSREAVTRAAPGLAAGGPGARPARPAPRPNRLARGRTRLRNGRAATGRPLERAACGPCDPRMRPSRPIAGGYAPPRPSTAGSGPPVRASGR</sequence>
<accession>Q3JMI6</accession>
<dbReference type="HOGENOM" id="CLU_465951_0_0_4"/>
<evidence type="ECO:0000256" key="1">
    <source>
        <dbReference type="SAM" id="MobiDB-lite"/>
    </source>
</evidence>
<dbReference type="SUPFAM" id="SSF53850">
    <property type="entry name" value="Periplasmic binding protein-like II"/>
    <property type="match status" value="1"/>
</dbReference>
<organism evidence="4 5">
    <name type="scientific">Burkholderia pseudomallei (strain 1710b)</name>
    <dbReference type="NCBI Taxonomy" id="320372"/>
    <lineage>
        <taxon>Bacteria</taxon>
        <taxon>Pseudomonadati</taxon>
        <taxon>Pseudomonadota</taxon>
        <taxon>Betaproteobacteria</taxon>
        <taxon>Burkholderiales</taxon>
        <taxon>Burkholderiaceae</taxon>
        <taxon>Burkholderia</taxon>
        <taxon>pseudomallei group</taxon>
    </lineage>
</organism>
<feature type="chain" id="PRO_5004226618" evidence="2">
    <location>
        <begin position="46"/>
        <end position="585"/>
    </location>
</feature>
<dbReference type="AlphaFoldDB" id="Q3JMI6"/>
<gene>
    <name evidence="4" type="ordered locus">BURPS1710b_A0059</name>
</gene>
<evidence type="ECO:0000259" key="3">
    <source>
        <dbReference type="Pfam" id="PF22141"/>
    </source>
</evidence>